<gene>
    <name evidence="4" type="ORF">NQ314_009567</name>
</gene>
<accession>A0AAV8XY85</accession>
<dbReference type="InterPro" id="IPR001496">
    <property type="entry name" value="SOCS_box"/>
</dbReference>
<proteinExistence type="predicted"/>
<comment type="caution">
    <text evidence="4">The sequence shown here is derived from an EMBL/GenBank/DDBJ whole genome shotgun (WGS) entry which is preliminary data.</text>
</comment>
<evidence type="ECO:0000313" key="5">
    <source>
        <dbReference type="Proteomes" id="UP001162156"/>
    </source>
</evidence>
<evidence type="ECO:0000259" key="3">
    <source>
        <dbReference type="PROSITE" id="PS50225"/>
    </source>
</evidence>
<keyword evidence="5" id="KW-1185">Reference proteome</keyword>
<keyword evidence="1" id="KW-0833">Ubl conjugation pathway</keyword>
<dbReference type="InterPro" id="IPR036036">
    <property type="entry name" value="SOCS_box-like_dom_sf"/>
</dbReference>
<evidence type="ECO:0000256" key="2">
    <source>
        <dbReference type="ARBA" id="ARBA00023043"/>
    </source>
</evidence>
<keyword evidence="2" id="KW-0040">ANK repeat</keyword>
<dbReference type="PROSITE" id="PS50225">
    <property type="entry name" value="SOCS"/>
    <property type="match status" value="1"/>
</dbReference>
<dbReference type="Proteomes" id="UP001162156">
    <property type="component" value="Unassembled WGS sequence"/>
</dbReference>
<dbReference type="PANTHER" id="PTHR20966:SF2">
    <property type="entry name" value="ANKYRIN REPEAT AND SOCS BOX PROTEIN 17"/>
    <property type="match status" value="1"/>
</dbReference>
<dbReference type="SUPFAM" id="SSF158235">
    <property type="entry name" value="SOCS box-like"/>
    <property type="match status" value="1"/>
</dbReference>
<evidence type="ECO:0000313" key="4">
    <source>
        <dbReference type="EMBL" id="KAJ8944035.1"/>
    </source>
</evidence>
<dbReference type="EMBL" id="JANEYF010002635">
    <property type="protein sequence ID" value="KAJ8944035.1"/>
    <property type="molecule type" value="Genomic_DNA"/>
</dbReference>
<reference evidence="4" key="1">
    <citation type="journal article" date="2023" name="Insect Mol. Biol.">
        <title>Genome sequencing provides insights into the evolution of gene families encoding plant cell wall-degrading enzymes in longhorned beetles.</title>
        <authorList>
            <person name="Shin N.R."/>
            <person name="Okamura Y."/>
            <person name="Kirsch R."/>
            <person name="Pauchet Y."/>
        </authorList>
    </citation>
    <scope>NUCLEOTIDE SEQUENCE</scope>
    <source>
        <strain evidence="4">RBIC_L_NR</strain>
    </source>
</reference>
<dbReference type="InterPro" id="IPR039147">
    <property type="entry name" value="ASB17"/>
</dbReference>
<feature type="domain" description="SOCS box" evidence="3">
    <location>
        <begin position="178"/>
        <end position="229"/>
    </location>
</feature>
<name>A0AAV8XY85_9CUCU</name>
<sequence>MRNNNGTVCMMGKYHNILYVAVSTLLEGIYACEKTFERILIGAIFGNKAPHYIAGWKCDFDTQEENLRALIYFIDKANDAGLELPFCNDDKLLIFLRFGAKVYNASEDSNVFEHLLNRLLEFNHVYPYNLVSCLQLLLRVVPTIKLGIQDDITEEEYKIHRERFLEKYSNLVEDGLVPLSRYGFNSPELKHLCRCTIRERLWENYQLPNGIKSLAVPESLWRYLDILED</sequence>
<evidence type="ECO:0000256" key="1">
    <source>
        <dbReference type="ARBA" id="ARBA00022786"/>
    </source>
</evidence>
<dbReference type="GO" id="GO:0035556">
    <property type="term" value="P:intracellular signal transduction"/>
    <property type="evidence" value="ECO:0007669"/>
    <property type="project" value="InterPro"/>
</dbReference>
<organism evidence="4 5">
    <name type="scientific">Rhamnusium bicolor</name>
    <dbReference type="NCBI Taxonomy" id="1586634"/>
    <lineage>
        <taxon>Eukaryota</taxon>
        <taxon>Metazoa</taxon>
        <taxon>Ecdysozoa</taxon>
        <taxon>Arthropoda</taxon>
        <taxon>Hexapoda</taxon>
        <taxon>Insecta</taxon>
        <taxon>Pterygota</taxon>
        <taxon>Neoptera</taxon>
        <taxon>Endopterygota</taxon>
        <taxon>Coleoptera</taxon>
        <taxon>Polyphaga</taxon>
        <taxon>Cucujiformia</taxon>
        <taxon>Chrysomeloidea</taxon>
        <taxon>Cerambycidae</taxon>
        <taxon>Lepturinae</taxon>
        <taxon>Rhagiini</taxon>
        <taxon>Rhamnusium</taxon>
    </lineage>
</organism>
<dbReference type="Pfam" id="PF07525">
    <property type="entry name" value="SOCS_box"/>
    <property type="match status" value="1"/>
</dbReference>
<dbReference type="PANTHER" id="PTHR20966">
    <property type="entry name" value="ANKYRIN REPEAT AND SOCS BOX PROTEIN 17"/>
    <property type="match status" value="1"/>
</dbReference>
<protein>
    <recommendedName>
        <fullName evidence="3">SOCS box domain-containing protein</fullName>
    </recommendedName>
</protein>
<dbReference type="SMART" id="SM00969">
    <property type="entry name" value="SOCS_box"/>
    <property type="match status" value="1"/>
</dbReference>
<dbReference type="AlphaFoldDB" id="A0AAV8XY85"/>